<name>A0A2P7Z1X0_9PEZI</name>
<keyword evidence="2" id="KW-1185">Reference proteome</keyword>
<evidence type="ECO:0000313" key="1">
    <source>
        <dbReference type="EMBL" id="PSK42206.1"/>
    </source>
</evidence>
<sequence length="68" mass="7638">MPAPAEKFGKSAARGKWYVLILRHVASAHLTDISFSFSSKPIPKPNGFYSFTCEYTDHEGYRAYPQAP</sequence>
<protein>
    <submittedName>
        <fullName evidence="1">Uncharacterized protein</fullName>
    </submittedName>
</protein>
<dbReference type="AlphaFoldDB" id="A0A2P7Z1X0"/>
<gene>
    <name evidence="1" type="ORF">B9Z65_4120</name>
</gene>
<proteinExistence type="predicted"/>
<reference evidence="1 2" key="1">
    <citation type="submission" date="2017-05" db="EMBL/GenBank/DDBJ databases">
        <title>Draft genome sequence of Elsinoe australis.</title>
        <authorList>
            <person name="Cheng Q."/>
        </authorList>
    </citation>
    <scope>NUCLEOTIDE SEQUENCE [LARGE SCALE GENOMIC DNA]</scope>
    <source>
        <strain evidence="1 2">NL1</strain>
    </source>
</reference>
<organism evidence="1 2">
    <name type="scientific">Elsinoe australis</name>
    <dbReference type="NCBI Taxonomy" id="40998"/>
    <lineage>
        <taxon>Eukaryota</taxon>
        <taxon>Fungi</taxon>
        <taxon>Dikarya</taxon>
        <taxon>Ascomycota</taxon>
        <taxon>Pezizomycotina</taxon>
        <taxon>Dothideomycetes</taxon>
        <taxon>Dothideomycetidae</taxon>
        <taxon>Myriangiales</taxon>
        <taxon>Elsinoaceae</taxon>
        <taxon>Elsinoe</taxon>
    </lineage>
</organism>
<dbReference type="Proteomes" id="UP000243723">
    <property type="component" value="Unassembled WGS sequence"/>
</dbReference>
<dbReference type="EMBL" id="NHZQ01000335">
    <property type="protein sequence ID" value="PSK42206.1"/>
    <property type="molecule type" value="Genomic_DNA"/>
</dbReference>
<comment type="caution">
    <text evidence="1">The sequence shown here is derived from an EMBL/GenBank/DDBJ whole genome shotgun (WGS) entry which is preliminary data.</text>
</comment>
<accession>A0A2P7Z1X0</accession>
<evidence type="ECO:0000313" key="2">
    <source>
        <dbReference type="Proteomes" id="UP000243723"/>
    </source>
</evidence>